<keyword evidence="2" id="KW-1185">Reference proteome</keyword>
<dbReference type="RefSeq" id="WP_045951154.1">
    <property type="nucleotide sequence ID" value="NZ_JZWV01001056.1"/>
</dbReference>
<dbReference type="OrthoDB" id="8421690at2"/>
<accession>A0A0F4IU84</accession>
<dbReference type="Proteomes" id="UP000033551">
    <property type="component" value="Unassembled WGS sequence"/>
</dbReference>
<comment type="caution">
    <text evidence="1">The sequence shown here is derived from an EMBL/GenBank/DDBJ whole genome shotgun (WGS) entry which is preliminary data.</text>
</comment>
<proteinExistence type="predicted"/>
<sequence>MHYAKTLAVTAEREFLRYKKVTADGRTAGLGPSDLYDLLHLDRRADRVLPNGWCMLPPKQVCSKGNACLTCDKFVTDANHRDDLQHQLAQAEALITR</sequence>
<reference evidence="1 2" key="1">
    <citation type="submission" date="2015-02" db="EMBL/GenBank/DDBJ databases">
        <authorList>
            <person name="Ju K.-S."/>
            <person name="Doroghazi J.R."/>
            <person name="Metcalf W."/>
        </authorList>
    </citation>
    <scope>NUCLEOTIDE SEQUENCE [LARGE SCALE GENOMIC DNA]</scope>
    <source>
        <strain evidence="1 2">NRRL ISP-5550</strain>
    </source>
</reference>
<evidence type="ECO:0000313" key="2">
    <source>
        <dbReference type="Proteomes" id="UP000033551"/>
    </source>
</evidence>
<dbReference type="PATRIC" id="fig|68223.7.peg.3146"/>
<dbReference type="AlphaFoldDB" id="A0A0F4IU84"/>
<organism evidence="1 2">
    <name type="scientific">Streptomyces katrae</name>
    <dbReference type="NCBI Taxonomy" id="68223"/>
    <lineage>
        <taxon>Bacteria</taxon>
        <taxon>Bacillati</taxon>
        <taxon>Actinomycetota</taxon>
        <taxon>Actinomycetes</taxon>
        <taxon>Kitasatosporales</taxon>
        <taxon>Streptomycetaceae</taxon>
        <taxon>Streptomyces</taxon>
    </lineage>
</organism>
<name>A0A0F4IU84_9ACTN</name>
<protein>
    <submittedName>
        <fullName evidence="1">Uncharacterized protein</fullName>
    </submittedName>
</protein>
<gene>
    <name evidence="1" type="ORF">VR44_32140</name>
</gene>
<evidence type="ECO:0000313" key="1">
    <source>
        <dbReference type="EMBL" id="KJY25567.1"/>
    </source>
</evidence>
<dbReference type="EMBL" id="JZWV01001056">
    <property type="protein sequence ID" value="KJY25567.1"/>
    <property type="molecule type" value="Genomic_DNA"/>
</dbReference>